<dbReference type="InterPro" id="IPR013713">
    <property type="entry name" value="XPO2_central"/>
</dbReference>
<dbReference type="OrthoDB" id="760868at2759"/>
<evidence type="ECO:0000256" key="5">
    <source>
        <dbReference type="ARBA" id="ARBA00022927"/>
    </source>
</evidence>
<evidence type="ECO:0000256" key="1">
    <source>
        <dbReference type="ARBA" id="ARBA00004123"/>
    </source>
</evidence>
<comment type="caution">
    <text evidence="9">The sequence shown here is derived from an EMBL/GenBank/DDBJ whole genome shotgun (WGS) entry which is preliminary data.</text>
</comment>
<keyword evidence="4" id="KW-0963">Cytoplasm</keyword>
<feature type="compositionally biased region" description="Gly residues" evidence="7">
    <location>
        <begin position="938"/>
        <end position="949"/>
    </location>
</feature>
<evidence type="ECO:0000313" key="9">
    <source>
        <dbReference type="EMBL" id="KAG5179075.1"/>
    </source>
</evidence>
<reference evidence="9" key="1">
    <citation type="submission" date="2021-02" db="EMBL/GenBank/DDBJ databases">
        <title>First Annotated Genome of the Yellow-green Alga Tribonema minus.</title>
        <authorList>
            <person name="Mahan K.M."/>
        </authorList>
    </citation>
    <scope>NUCLEOTIDE SEQUENCE</scope>
    <source>
        <strain evidence="9">UTEX B ZZ1240</strain>
    </source>
</reference>
<dbReference type="PANTHER" id="PTHR10997">
    <property type="entry name" value="IMPORTIN-7, 8, 11"/>
    <property type="match status" value="1"/>
</dbReference>
<comment type="subcellular location">
    <subcellularLocation>
        <location evidence="2">Cytoplasm</location>
    </subcellularLocation>
    <subcellularLocation>
        <location evidence="1">Nucleus</location>
    </subcellularLocation>
</comment>
<dbReference type="AlphaFoldDB" id="A0A835YT27"/>
<evidence type="ECO:0000256" key="6">
    <source>
        <dbReference type="ARBA" id="ARBA00023242"/>
    </source>
</evidence>
<feature type="domain" description="Importin N-terminal" evidence="8">
    <location>
        <begin position="38"/>
        <end position="119"/>
    </location>
</feature>
<dbReference type="Pfam" id="PF08506">
    <property type="entry name" value="Cse1"/>
    <property type="match status" value="1"/>
</dbReference>
<feature type="region of interest" description="Disordered" evidence="7">
    <location>
        <begin position="919"/>
        <end position="960"/>
    </location>
</feature>
<dbReference type="InterPro" id="IPR001494">
    <property type="entry name" value="Importin-beta_N"/>
</dbReference>
<proteinExistence type="predicted"/>
<dbReference type="SMART" id="SM00913">
    <property type="entry name" value="IBN_N"/>
    <property type="match status" value="1"/>
</dbReference>
<keyword evidence="6" id="KW-0539">Nucleus</keyword>
<dbReference type="SUPFAM" id="SSF48371">
    <property type="entry name" value="ARM repeat"/>
    <property type="match status" value="1"/>
</dbReference>
<protein>
    <submittedName>
        <fullName evidence="9">Armadillo-type protein</fullName>
    </submittedName>
</protein>
<keyword evidence="10" id="KW-1185">Reference proteome</keyword>
<accession>A0A835YT27</accession>
<dbReference type="GO" id="GO:0006606">
    <property type="term" value="P:protein import into nucleus"/>
    <property type="evidence" value="ECO:0007669"/>
    <property type="project" value="TreeGrafter"/>
</dbReference>
<organism evidence="9 10">
    <name type="scientific">Tribonema minus</name>
    <dbReference type="NCBI Taxonomy" id="303371"/>
    <lineage>
        <taxon>Eukaryota</taxon>
        <taxon>Sar</taxon>
        <taxon>Stramenopiles</taxon>
        <taxon>Ochrophyta</taxon>
        <taxon>PX clade</taxon>
        <taxon>Xanthophyceae</taxon>
        <taxon>Tribonematales</taxon>
        <taxon>Tribonemataceae</taxon>
        <taxon>Tribonema</taxon>
    </lineage>
</organism>
<dbReference type="GO" id="GO:0031267">
    <property type="term" value="F:small GTPase binding"/>
    <property type="evidence" value="ECO:0007669"/>
    <property type="project" value="InterPro"/>
</dbReference>
<keyword evidence="5" id="KW-0653">Protein transport</keyword>
<dbReference type="GO" id="GO:0005635">
    <property type="term" value="C:nuclear envelope"/>
    <property type="evidence" value="ECO:0007669"/>
    <property type="project" value="TreeGrafter"/>
</dbReference>
<dbReference type="InterPro" id="IPR011989">
    <property type="entry name" value="ARM-like"/>
</dbReference>
<evidence type="ECO:0000313" key="10">
    <source>
        <dbReference type="Proteomes" id="UP000664859"/>
    </source>
</evidence>
<feature type="compositionally biased region" description="Acidic residues" evidence="7">
    <location>
        <begin position="950"/>
        <end position="960"/>
    </location>
</feature>
<dbReference type="PROSITE" id="PS50166">
    <property type="entry name" value="IMPORTIN_B_NT"/>
    <property type="match status" value="1"/>
</dbReference>
<dbReference type="EMBL" id="JAFCMP010000501">
    <property type="protein sequence ID" value="KAG5179075.1"/>
    <property type="molecule type" value="Genomic_DNA"/>
</dbReference>
<dbReference type="GO" id="GO:0005829">
    <property type="term" value="C:cytosol"/>
    <property type="evidence" value="ECO:0007669"/>
    <property type="project" value="TreeGrafter"/>
</dbReference>
<gene>
    <name evidence="9" type="ORF">JKP88DRAFT_327819</name>
</gene>
<dbReference type="Gene3D" id="1.25.10.10">
    <property type="entry name" value="Leucine-rich Repeat Variant"/>
    <property type="match status" value="1"/>
</dbReference>
<name>A0A835YT27_9STRA</name>
<dbReference type="InterPro" id="IPR016024">
    <property type="entry name" value="ARM-type_fold"/>
</dbReference>
<evidence type="ECO:0000256" key="7">
    <source>
        <dbReference type="SAM" id="MobiDB-lite"/>
    </source>
</evidence>
<evidence type="ECO:0000256" key="4">
    <source>
        <dbReference type="ARBA" id="ARBA00022490"/>
    </source>
</evidence>
<sequence length="1064" mass="116765">MSTSPTPQHQQQPQLDVQSLYQVLQSTFSSDPRLRKLAEQHVAAIKIRPSGAMLPLLQIVAEPSAPRDVRQAACITIKNVLREKWDYRVPENQDAHQQSLFSAAEREQTRAQLVETLAVEQDTSLRDLLAEAVKEVAAVDFPDHWPQFLPVLVGHIQTGDVTRVRNSLLAVRKVVKRYEYRAADQRQPLHEIIIATFPLLQRMFASLLPNPSDDASAIFWSTTQFALPAVGPEALDLNAWLEMVGAALERPVQGQPEDLSQRPHWPGWKVKKWACQIASRIFSRYGNPHFAGEEHPEFAAAFSKTMAPRLLEKVMHLLALRPRGEYCTDRVVHCCITYVNSSIELSHTYKLLKPHLDFLLFQVVFPLLCLRDDDLDLFESDPHEFVHRANDPMQDFLDPKLPAINLILDMVKYRPKDSLHSLLTFITQVLNRYAAAPPEQRDYRQKDGALVALGSMHEFLKKKKQYAGSLEGLLVAHVLPEFHSPLGFMRSRACWMMQHFADISFSNEANQLQCLMLTVNALQDKSLPVQIEAANSLKFLIESTDAAETALLPILPAMLDQYFAIMQQIGNDLVVQGLETIIDKFGDHIGPHALTLIQKLSDCFMEYAKEGYEDDDAAMAAGQCMEAVTTVLHSAHRTPNLYPAMEECLMPMLRTILSNDGEYIEYFENAVEVIAAHVSPTLWSTFPLLFDAFDKWAADYVTNIRTPIENFISRDSKTYACGATPQGVPYVTLVVNMARAGVPYVTLVVNMAHAVLADQRQTEAEGKAVAQLLSSTLHNCRGLVDAHVPAVLDIVAARMLGMANTHGLLTALCEALCAALHYDAALALRLMEAQGTTERLLAVAQGTTQRLLAVVLKAMTTEGAGAIVGGPRKAICLGLSSLLNIPLASLPPIVQNHMPLILSQLVALLARVSADASAAAQREGDAGDEGEDSEGEGEGGGTGGGGAGGDEFDDEEGFAEEQDVPAVQTAYEMRKINGDNVSSPFDEWYDDGDEEEDDDDDFESAIDSVNAVAFFYDAYRAAHAREAEAYALIQAACQELLVAAAAAAASDAQAAAAAAGAAPA</sequence>
<evidence type="ECO:0000259" key="8">
    <source>
        <dbReference type="PROSITE" id="PS50166"/>
    </source>
</evidence>
<dbReference type="Proteomes" id="UP000664859">
    <property type="component" value="Unassembled WGS sequence"/>
</dbReference>
<feature type="compositionally biased region" description="Acidic residues" evidence="7">
    <location>
        <begin position="926"/>
        <end position="937"/>
    </location>
</feature>
<evidence type="ECO:0000256" key="2">
    <source>
        <dbReference type="ARBA" id="ARBA00004496"/>
    </source>
</evidence>
<keyword evidence="3" id="KW-0813">Transport</keyword>
<evidence type="ECO:0000256" key="3">
    <source>
        <dbReference type="ARBA" id="ARBA00022448"/>
    </source>
</evidence>
<dbReference type="PANTHER" id="PTHR10997:SF18">
    <property type="entry name" value="D-IMPORTIN 7_RANBP7"/>
    <property type="match status" value="1"/>
</dbReference>
<dbReference type="Pfam" id="PF03810">
    <property type="entry name" value="IBN_N"/>
    <property type="match status" value="1"/>
</dbReference>